<keyword evidence="3 6" id="KW-0812">Transmembrane</keyword>
<dbReference type="PANTHER" id="PTHR33885">
    <property type="entry name" value="PHAGE SHOCK PROTEIN C"/>
    <property type="match status" value="1"/>
</dbReference>
<organism evidence="8 9">
    <name type="scientific">Pseudidiomarina maritima</name>
    <dbReference type="NCBI Taxonomy" id="519453"/>
    <lineage>
        <taxon>Bacteria</taxon>
        <taxon>Pseudomonadati</taxon>
        <taxon>Pseudomonadota</taxon>
        <taxon>Gammaproteobacteria</taxon>
        <taxon>Alteromonadales</taxon>
        <taxon>Idiomarinaceae</taxon>
        <taxon>Pseudidiomarina</taxon>
    </lineage>
</organism>
<feature type="transmembrane region" description="Helical" evidence="6">
    <location>
        <begin position="39"/>
        <end position="62"/>
    </location>
</feature>
<comment type="subcellular location">
    <subcellularLocation>
        <location evidence="1">Cell membrane</location>
        <topology evidence="1">Single-pass membrane protein</topology>
    </subcellularLocation>
</comment>
<protein>
    <submittedName>
        <fullName evidence="8">Phage shock protein C (PspC) family protein</fullName>
    </submittedName>
</protein>
<reference evidence="8 9" key="1">
    <citation type="submission" date="2018-05" db="EMBL/GenBank/DDBJ databases">
        <title>Freshwater and sediment microbial communities from various areas in North America, analyzing microbe dynamics in response to fracking.</title>
        <authorList>
            <person name="Lamendella R."/>
        </authorList>
    </citation>
    <scope>NUCLEOTIDE SEQUENCE [LARGE SCALE GENOMIC DNA]</scope>
    <source>
        <strain evidence="8 9">125B1</strain>
    </source>
</reference>
<evidence type="ECO:0000256" key="2">
    <source>
        <dbReference type="ARBA" id="ARBA00022475"/>
    </source>
</evidence>
<keyword evidence="9" id="KW-1185">Reference proteome</keyword>
<evidence type="ECO:0000256" key="6">
    <source>
        <dbReference type="SAM" id="Phobius"/>
    </source>
</evidence>
<dbReference type="GO" id="GO:0005886">
    <property type="term" value="C:plasma membrane"/>
    <property type="evidence" value="ECO:0007669"/>
    <property type="project" value="UniProtKB-SubCell"/>
</dbReference>
<accession>A0A317QAV2</accession>
<evidence type="ECO:0000256" key="4">
    <source>
        <dbReference type="ARBA" id="ARBA00022989"/>
    </source>
</evidence>
<dbReference type="InterPro" id="IPR007168">
    <property type="entry name" value="Phageshock_PspC_N"/>
</dbReference>
<proteinExistence type="predicted"/>
<evidence type="ECO:0000256" key="3">
    <source>
        <dbReference type="ARBA" id="ARBA00022692"/>
    </source>
</evidence>
<dbReference type="InterPro" id="IPR014320">
    <property type="entry name" value="Phageshock_PspC"/>
</dbReference>
<dbReference type="EMBL" id="QGTT01000002">
    <property type="protein sequence ID" value="PWW15218.1"/>
    <property type="molecule type" value="Genomic_DNA"/>
</dbReference>
<dbReference type="InterPro" id="IPR052027">
    <property type="entry name" value="PspC"/>
</dbReference>
<sequence>MSDLSKRGPLARSKKDAKISGVCAGIAEYFNIEVWLVRLVAASFLIFSGTLAVIVYFVAYFIMDEKKADDKAVHTVEIKTKVWQGGQPPQRAFHEIAKEFNELEQSLQRLEGYVTSNAYKIDRELKQL</sequence>
<dbReference type="Proteomes" id="UP000246964">
    <property type="component" value="Unassembled WGS sequence"/>
</dbReference>
<evidence type="ECO:0000313" key="8">
    <source>
        <dbReference type="EMBL" id="PWW15218.1"/>
    </source>
</evidence>
<keyword evidence="4 6" id="KW-1133">Transmembrane helix</keyword>
<feature type="domain" description="Phage shock protein PspC N-terminal" evidence="7">
    <location>
        <begin position="9"/>
        <end position="66"/>
    </location>
</feature>
<dbReference type="NCBIfam" id="TIGR02978">
    <property type="entry name" value="phageshock_pspC"/>
    <property type="match status" value="1"/>
</dbReference>
<gene>
    <name evidence="8" type="ORF">DET45_102223</name>
</gene>
<evidence type="ECO:0000256" key="1">
    <source>
        <dbReference type="ARBA" id="ARBA00004162"/>
    </source>
</evidence>
<keyword evidence="2" id="KW-1003">Cell membrane</keyword>
<comment type="caution">
    <text evidence="8">The sequence shown here is derived from an EMBL/GenBank/DDBJ whole genome shotgun (WGS) entry which is preliminary data.</text>
</comment>
<dbReference type="RefSeq" id="WP_110075155.1">
    <property type="nucleotide sequence ID" value="NZ_QGTT01000002.1"/>
</dbReference>
<dbReference type="AlphaFoldDB" id="A0A317QAV2"/>
<keyword evidence="5 6" id="KW-0472">Membrane</keyword>
<evidence type="ECO:0000259" key="7">
    <source>
        <dbReference type="Pfam" id="PF04024"/>
    </source>
</evidence>
<dbReference type="OrthoDB" id="7359894at2"/>
<dbReference type="PANTHER" id="PTHR33885:SF3">
    <property type="entry name" value="PHAGE SHOCK PROTEIN C"/>
    <property type="match status" value="1"/>
</dbReference>
<name>A0A317QAV2_9GAMM</name>
<dbReference type="Pfam" id="PF04024">
    <property type="entry name" value="PspC"/>
    <property type="match status" value="1"/>
</dbReference>
<evidence type="ECO:0000256" key="5">
    <source>
        <dbReference type="ARBA" id="ARBA00023136"/>
    </source>
</evidence>
<evidence type="ECO:0000313" key="9">
    <source>
        <dbReference type="Proteomes" id="UP000246964"/>
    </source>
</evidence>